<evidence type="ECO:0000313" key="8">
    <source>
        <dbReference type="EMBL" id="QWC17975.1"/>
    </source>
</evidence>
<evidence type="ECO:0000256" key="1">
    <source>
        <dbReference type="ARBA" id="ARBA00001917"/>
    </source>
</evidence>
<dbReference type="EMBL" id="CP076023">
    <property type="protein sequence ID" value="QWC17975.1"/>
    <property type="molecule type" value="Genomic_DNA"/>
</dbReference>
<feature type="compositionally biased region" description="Basic and acidic residues" evidence="6">
    <location>
        <begin position="36"/>
        <end position="54"/>
    </location>
</feature>
<dbReference type="InterPro" id="IPR013785">
    <property type="entry name" value="Aldolase_TIM"/>
</dbReference>
<accession>A0ABX8GPU2</accession>
<protein>
    <submittedName>
        <fullName evidence="8">Alpha-hydroxy-acid oxidizing protein</fullName>
    </submittedName>
</protein>
<keyword evidence="4" id="KW-0560">Oxidoreductase</keyword>
<reference evidence="8 9" key="1">
    <citation type="submission" date="2021-05" db="EMBL/GenBank/DDBJ databases">
        <title>Novel species in genus Cellulomonas.</title>
        <authorList>
            <person name="Zhang G."/>
        </authorList>
    </citation>
    <scope>NUCLEOTIDE SEQUENCE [LARGE SCALE GENOMIC DNA]</scope>
    <source>
        <strain evidence="9">zg-ZUI157</strain>
    </source>
</reference>
<name>A0ABX8GPU2_9CELL</name>
<dbReference type="Pfam" id="PF01070">
    <property type="entry name" value="FMN_dh"/>
    <property type="match status" value="1"/>
</dbReference>
<keyword evidence="3" id="KW-0288">FMN</keyword>
<comment type="similarity">
    <text evidence="5">Belongs to the FMN-dependent alpha-hydroxy acid dehydrogenase family.</text>
</comment>
<dbReference type="InterPro" id="IPR008259">
    <property type="entry name" value="FMN_hydac_DH_AS"/>
</dbReference>
<dbReference type="InterPro" id="IPR012133">
    <property type="entry name" value="Alpha-hydoxy_acid_DH_FMN"/>
</dbReference>
<dbReference type="Gene3D" id="3.20.20.70">
    <property type="entry name" value="Aldolase class I"/>
    <property type="match status" value="1"/>
</dbReference>
<dbReference type="Proteomes" id="UP000679335">
    <property type="component" value="Chromosome"/>
</dbReference>
<keyword evidence="2" id="KW-0285">Flavoprotein</keyword>
<dbReference type="PANTHER" id="PTHR10578:SF107">
    <property type="entry name" value="2-HYDROXYACID OXIDASE 1"/>
    <property type="match status" value="1"/>
</dbReference>
<keyword evidence="9" id="KW-1185">Reference proteome</keyword>
<comment type="cofactor">
    <cofactor evidence="1">
        <name>FMN</name>
        <dbReference type="ChEBI" id="CHEBI:58210"/>
    </cofactor>
</comment>
<sequence length="452" mass="49436">MAGGRGRAFAGDRGGVLTRPASHVRPTVGAGPAHASHHERAREPREEPPVTDRRLPRWSELAPLLRPQPLRLDPVQRRLEDALTIADLRRVARRRTPRAVFDYTDGAAEGELTLRRARRLFRDLELRPSILRDVSHVDTTTSYLGRPSALPFAFAPTGFTRLMHHEGERAVARVAQRRGLPYALSTMGTTSIEDVAAVAPDARRWFQLYVWKDRAAGEDLMARARAAGYEALMLTVDVPVAGARLRDVRNGFSIPPALTVRTVLDAATHPAWWTDLLTTEPLTFASLTSWSGTVADLLDRLFDPTMTIADLEWLRSSWDGPLIIKGVQTVEDARRVTDAGADAVVLSNHGGRQLDKAPVPLRLLPDVLDAVGDRTEVWVDTGITHGSDVVAAIALGARATLVGRAYLYGLMAGGERGVDRAVAILEGEVRRTMALLGATSVAELSPRHVRLP</sequence>
<dbReference type="PROSITE" id="PS51349">
    <property type="entry name" value="FMN_HYDROXY_ACID_DH_2"/>
    <property type="match status" value="1"/>
</dbReference>
<evidence type="ECO:0000256" key="3">
    <source>
        <dbReference type="ARBA" id="ARBA00022643"/>
    </source>
</evidence>
<dbReference type="PROSITE" id="PS00557">
    <property type="entry name" value="FMN_HYDROXY_ACID_DH_1"/>
    <property type="match status" value="1"/>
</dbReference>
<evidence type="ECO:0000259" key="7">
    <source>
        <dbReference type="PROSITE" id="PS51349"/>
    </source>
</evidence>
<feature type="region of interest" description="Disordered" evidence="6">
    <location>
        <begin position="1"/>
        <end position="54"/>
    </location>
</feature>
<dbReference type="PIRSF" id="PIRSF000138">
    <property type="entry name" value="Al-hdrx_acd_dh"/>
    <property type="match status" value="1"/>
</dbReference>
<evidence type="ECO:0000256" key="5">
    <source>
        <dbReference type="ARBA" id="ARBA00024042"/>
    </source>
</evidence>
<evidence type="ECO:0000313" key="9">
    <source>
        <dbReference type="Proteomes" id="UP000679335"/>
    </source>
</evidence>
<dbReference type="PANTHER" id="PTHR10578">
    <property type="entry name" value="S -2-HYDROXY-ACID OXIDASE-RELATED"/>
    <property type="match status" value="1"/>
</dbReference>
<evidence type="ECO:0000256" key="2">
    <source>
        <dbReference type="ARBA" id="ARBA00022630"/>
    </source>
</evidence>
<evidence type="ECO:0000256" key="4">
    <source>
        <dbReference type="ARBA" id="ARBA00023002"/>
    </source>
</evidence>
<dbReference type="InterPro" id="IPR000262">
    <property type="entry name" value="FMN-dep_DH"/>
</dbReference>
<dbReference type="SUPFAM" id="SSF51395">
    <property type="entry name" value="FMN-linked oxidoreductases"/>
    <property type="match status" value="1"/>
</dbReference>
<organism evidence="8 9">
    <name type="scientific">Cellulomonas dongxiuzhuiae</name>
    <dbReference type="NCBI Taxonomy" id="2819979"/>
    <lineage>
        <taxon>Bacteria</taxon>
        <taxon>Bacillati</taxon>
        <taxon>Actinomycetota</taxon>
        <taxon>Actinomycetes</taxon>
        <taxon>Micrococcales</taxon>
        <taxon>Cellulomonadaceae</taxon>
        <taxon>Cellulomonas</taxon>
    </lineage>
</organism>
<dbReference type="CDD" id="cd02809">
    <property type="entry name" value="alpha_hydroxyacid_oxid_FMN"/>
    <property type="match status" value="1"/>
</dbReference>
<dbReference type="InterPro" id="IPR037396">
    <property type="entry name" value="FMN_HAD"/>
</dbReference>
<proteinExistence type="inferred from homology"/>
<feature type="domain" description="FMN hydroxy acid dehydrogenase" evidence="7">
    <location>
        <begin position="77"/>
        <end position="452"/>
    </location>
</feature>
<gene>
    <name evidence="8" type="ORF">KKR89_15125</name>
</gene>
<evidence type="ECO:0000256" key="6">
    <source>
        <dbReference type="SAM" id="MobiDB-lite"/>
    </source>
</evidence>